<dbReference type="EMBL" id="SMYL01000006">
    <property type="protein sequence ID" value="TDK65382.1"/>
    <property type="molecule type" value="Genomic_DNA"/>
</dbReference>
<dbReference type="PANTHER" id="PTHR33973">
    <property type="entry name" value="OS07G0153300 PROTEIN"/>
    <property type="match status" value="1"/>
</dbReference>
<evidence type="ECO:0000313" key="1">
    <source>
        <dbReference type="EMBL" id="TDK65382.1"/>
    </source>
</evidence>
<proteinExistence type="predicted"/>
<evidence type="ECO:0000313" key="2">
    <source>
        <dbReference type="Proteomes" id="UP000294829"/>
    </source>
</evidence>
<name>A0A4R5W1G9_9BURK</name>
<dbReference type="InterPro" id="IPR010775">
    <property type="entry name" value="DUF1365"/>
</dbReference>
<dbReference type="AlphaFoldDB" id="A0A4R5W1G9"/>
<dbReference type="OrthoDB" id="9778801at2"/>
<dbReference type="Proteomes" id="UP000294829">
    <property type="component" value="Unassembled WGS sequence"/>
</dbReference>
<dbReference type="Pfam" id="PF07103">
    <property type="entry name" value="DUF1365"/>
    <property type="match status" value="1"/>
</dbReference>
<gene>
    <name evidence="1" type="ORF">E2I14_12905</name>
</gene>
<protein>
    <submittedName>
        <fullName evidence="1">DUF1365 domain-containing protein</fullName>
    </submittedName>
</protein>
<comment type="caution">
    <text evidence="1">The sequence shown here is derived from an EMBL/GenBank/DDBJ whole genome shotgun (WGS) entry which is preliminary data.</text>
</comment>
<dbReference type="PANTHER" id="PTHR33973:SF4">
    <property type="entry name" value="OS07G0153300 PROTEIN"/>
    <property type="match status" value="1"/>
</dbReference>
<reference evidence="1 2" key="1">
    <citation type="submission" date="2019-03" db="EMBL/GenBank/DDBJ databases">
        <title>Sapientia aquatica gen. nov., sp. nov., isolated from a crater lake.</title>
        <authorList>
            <person name="Felfoldi T."/>
            <person name="Szabo A."/>
            <person name="Toth E."/>
            <person name="Schumann P."/>
            <person name="Keki Z."/>
            <person name="Marialigeti K."/>
            <person name="Mathe I."/>
        </authorList>
    </citation>
    <scope>NUCLEOTIDE SEQUENCE [LARGE SCALE GENOMIC DNA]</scope>
    <source>
        <strain evidence="1 2">SA-152</strain>
    </source>
</reference>
<organism evidence="1 2">
    <name type="scientific">Sapientia aquatica</name>
    <dbReference type="NCBI Taxonomy" id="1549640"/>
    <lineage>
        <taxon>Bacteria</taxon>
        <taxon>Pseudomonadati</taxon>
        <taxon>Pseudomonadota</taxon>
        <taxon>Betaproteobacteria</taxon>
        <taxon>Burkholderiales</taxon>
        <taxon>Oxalobacteraceae</taxon>
        <taxon>Sapientia</taxon>
    </lineage>
</organism>
<accession>A0A4R5W1G9</accession>
<keyword evidence="2" id="KW-1185">Reference proteome</keyword>
<sequence length="281" mass="32257">MRSAPAWLIRGQVFHERVRPVLHRFIYPVFYVRVNLARLDELNSAWFAVDKWRIASLQQRDYGARDGSSLQAWMRNILNQAQVDADGEIWLQTFPRLFGYVFNPVSFWYCHDKSGGLRAVLAEVNNTFGETHRYLLTAADKQVITAETELHCSKNMHVSPFCQVRGFYRFKFRDQVADKSNTSLVSLDYSDADGLIIKTAVGGKCEPLSTNNIRRAVLMQPLLTFAIMFGIHRQALSLWIKRVPFFSKPTPPTAPITFPEFNLDMPFNNLTSQLNNEETSS</sequence>